<dbReference type="InterPro" id="IPR051043">
    <property type="entry name" value="Sulfatase_Mod_Factor_Kinase"/>
</dbReference>
<dbReference type="AlphaFoldDB" id="A0A1F6M492"/>
<dbReference type="InterPro" id="IPR016187">
    <property type="entry name" value="CTDL_fold"/>
</dbReference>
<organism evidence="2 3">
    <name type="scientific">Candidatus Magasanikbacteria bacterium RIFCSPHIGHO2_02_FULL_41_13</name>
    <dbReference type="NCBI Taxonomy" id="1798676"/>
    <lineage>
        <taxon>Bacteria</taxon>
        <taxon>Candidatus Magasanikiibacteriota</taxon>
    </lineage>
</organism>
<gene>
    <name evidence="2" type="ORF">A3B90_00290</name>
</gene>
<dbReference type="Proteomes" id="UP000178742">
    <property type="component" value="Unassembled WGS sequence"/>
</dbReference>
<dbReference type="GO" id="GO:0120147">
    <property type="term" value="F:formylglycine-generating oxidase activity"/>
    <property type="evidence" value="ECO:0007669"/>
    <property type="project" value="TreeGrafter"/>
</dbReference>
<name>A0A1F6M492_9BACT</name>
<protein>
    <recommendedName>
        <fullName evidence="1">Sulfatase-modifying factor enzyme-like domain-containing protein</fullName>
    </recommendedName>
</protein>
<dbReference type="Gene3D" id="3.90.1580.10">
    <property type="entry name" value="paralog of FGE (formylglycine-generating enzyme)"/>
    <property type="match status" value="1"/>
</dbReference>
<proteinExistence type="predicted"/>
<dbReference type="CDD" id="cd00037">
    <property type="entry name" value="CLECT"/>
    <property type="match status" value="1"/>
</dbReference>
<reference evidence="2 3" key="1">
    <citation type="journal article" date="2016" name="Nat. Commun.">
        <title>Thousands of microbial genomes shed light on interconnected biogeochemical processes in an aquifer system.</title>
        <authorList>
            <person name="Anantharaman K."/>
            <person name="Brown C.T."/>
            <person name="Hug L.A."/>
            <person name="Sharon I."/>
            <person name="Castelle C.J."/>
            <person name="Probst A.J."/>
            <person name="Thomas B.C."/>
            <person name="Singh A."/>
            <person name="Wilkins M.J."/>
            <person name="Karaoz U."/>
            <person name="Brodie E.L."/>
            <person name="Williams K.H."/>
            <person name="Hubbard S.S."/>
            <person name="Banfield J.F."/>
        </authorList>
    </citation>
    <scope>NUCLEOTIDE SEQUENCE [LARGE SCALE GENOMIC DNA]</scope>
</reference>
<feature type="domain" description="Sulfatase-modifying factor enzyme-like" evidence="1">
    <location>
        <begin position="44"/>
        <end position="219"/>
    </location>
</feature>
<dbReference type="STRING" id="1798676.A3B90_00290"/>
<accession>A0A1F6M492</accession>
<dbReference type="PANTHER" id="PTHR23150:SF19">
    <property type="entry name" value="FORMYLGLYCINE-GENERATING ENZYME"/>
    <property type="match status" value="1"/>
</dbReference>
<dbReference type="InterPro" id="IPR005532">
    <property type="entry name" value="SUMF_dom"/>
</dbReference>
<evidence type="ECO:0000259" key="1">
    <source>
        <dbReference type="Pfam" id="PF03781"/>
    </source>
</evidence>
<dbReference type="SUPFAM" id="SSF56436">
    <property type="entry name" value="C-type lectin-like"/>
    <property type="match status" value="1"/>
</dbReference>
<dbReference type="InterPro" id="IPR042095">
    <property type="entry name" value="SUMF_sf"/>
</dbReference>
<sequence>MPRAPVAERCNGLDDDCDGQVDNDLHCPIWTAAVGPADAQFVGTVTEVTKSQYASCVAAGACVAPASSHQALSECNWQLPDRLDHPINCVNWEESRSYCQWLGGDLPSEEEWEAVAGGRALVQPWGNTPADCTKAHSGGCAPRGTVPVLTLFLGGVSPSGAYDMIGNLREWTRTMDEESPLLKGGGFDDNIVGEMVNISWRLRLPSERRSVDLGIRCIKPAPPPNP</sequence>
<evidence type="ECO:0000313" key="2">
    <source>
        <dbReference type="EMBL" id="OGH66434.1"/>
    </source>
</evidence>
<evidence type="ECO:0000313" key="3">
    <source>
        <dbReference type="Proteomes" id="UP000178742"/>
    </source>
</evidence>
<dbReference type="EMBL" id="MFPX01000018">
    <property type="protein sequence ID" value="OGH66434.1"/>
    <property type="molecule type" value="Genomic_DNA"/>
</dbReference>
<dbReference type="PANTHER" id="PTHR23150">
    <property type="entry name" value="SULFATASE MODIFYING FACTOR 1, 2"/>
    <property type="match status" value="1"/>
</dbReference>
<dbReference type="Pfam" id="PF03781">
    <property type="entry name" value="FGE-sulfatase"/>
    <property type="match status" value="1"/>
</dbReference>
<comment type="caution">
    <text evidence="2">The sequence shown here is derived from an EMBL/GenBank/DDBJ whole genome shotgun (WGS) entry which is preliminary data.</text>
</comment>